<dbReference type="PANTHER" id="PTHR37017">
    <property type="entry name" value="AB HYDROLASE-1 DOMAIN-CONTAINING PROTEIN-RELATED"/>
    <property type="match status" value="1"/>
</dbReference>
<sequence>MSNKPTLLFIPGAWHLPTCYNKIITILEKQHDFECDSITLPSTTGSAEATFKDDLDTARDAITKHISRGRDVVVVAHSYGGMLANSAIKDFTSSGTSPEPKAHVTGLILIASGFTLTGLSFMDPLFHRPPPTWHANRNSGFAELVVPPSSLFYHDIPNSEAQYHSSQLRPQSLKALFEGGEYAYSGWRDVAWCLYIGTLQDRGLPVFLQRMQIGMARAMGAKSVWHVEVNSSHSPFLSRPEEVVGVICAAIEGGGTGDAEVLKMGREVWAPRVRLGSPGSWFQYGVPLAFGMVIGKAVLIFEWCKKVWAR</sequence>
<feature type="domain" description="AB hydrolase-1" evidence="2">
    <location>
        <begin position="7"/>
        <end position="244"/>
    </location>
</feature>
<accession>A0A2V1E2G7</accession>
<dbReference type="InterPro" id="IPR052897">
    <property type="entry name" value="Sec-Metab_Biosynth_Hydrolase"/>
</dbReference>
<dbReference type="AlphaFoldDB" id="A0A2V1E2G7"/>
<dbReference type="OrthoDB" id="408373at2759"/>
<protein>
    <submittedName>
        <fullName evidence="3">Alpha/beta-hydrolase</fullName>
    </submittedName>
</protein>
<dbReference type="Proteomes" id="UP000244855">
    <property type="component" value="Unassembled WGS sequence"/>
</dbReference>
<reference evidence="3 4" key="1">
    <citation type="journal article" date="2018" name="Sci. Rep.">
        <title>Comparative genomics provides insights into the lifestyle and reveals functional heterogeneity of dark septate endophytic fungi.</title>
        <authorList>
            <person name="Knapp D.G."/>
            <person name="Nemeth J.B."/>
            <person name="Barry K."/>
            <person name="Hainaut M."/>
            <person name="Henrissat B."/>
            <person name="Johnson J."/>
            <person name="Kuo A."/>
            <person name="Lim J.H.P."/>
            <person name="Lipzen A."/>
            <person name="Nolan M."/>
            <person name="Ohm R.A."/>
            <person name="Tamas L."/>
            <person name="Grigoriev I.V."/>
            <person name="Spatafora J.W."/>
            <person name="Nagy L.G."/>
            <person name="Kovacs G.M."/>
        </authorList>
    </citation>
    <scope>NUCLEOTIDE SEQUENCE [LARGE SCALE GENOMIC DNA]</scope>
    <source>
        <strain evidence="3 4">DSE2036</strain>
    </source>
</reference>
<organism evidence="3 4">
    <name type="scientific">Periconia macrospinosa</name>
    <dbReference type="NCBI Taxonomy" id="97972"/>
    <lineage>
        <taxon>Eukaryota</taxon>
        <taxon>Fungi</taxon>
        <taxon>Dikarya</taxon>
        <taxon>Ascomycota</taxon>
        <taxon>Pezizomycotina</taxon>
        <taxon>Dothideomycetes</taxon>
        <taxon>Pleosporomycetidae</taxon>
        <taxon>Pleosporales</taxon>
        <taxon>Massarineae</taxon>
        <taxon>Periconiaceae</taxon>
        <taxon>Periconia</taxon>
    </lineage>
</organism>
<keyword evidence="1" id="KW-0812">Transmembrane</keyword>
<dbReference type="Pfam" id="PF12697">
    <property type="entry name" value="Abhydrolase_6"/>
    <property type="match status" value="1"/>
</dbReference>
<feature type="transmembrane region" description="Helical" evidence="1">
    <location>
        <begin position="281"/>
        <end position="301"/>
    </location>
</feature>
<evidence type="ECO:0000313" key="3">
    <source>
        <dbReference type="EMBL" id="PVI04332.1"/>
    </source>
</evidence>
<dbReference type="SUPFAM" id="SSF53474">
    <property type="entry name" value="alpha/beta-Hydrolases"/>
    <property type="match status" value="1"/>
</dbReference>
<dbReference type="GO" id="GO:0016787">
    <property type="term" value="F:hydrolase activity"/>
    <property type="evidence" value="ECO:0007669"/>
    <property type="project" value="UniProtKB-KW"/>
</dbReference>
<keyword evidence="4" id="KW-1185">Reference proteome</keyword>
<dbReference type="InterPro" id="IPR000073">
    <property type="entry name" value="AB_hydrolase_1"/>
</dbReference>
<dbReference type="EMBL" id="KZ805322">
    <property type="protein sequence ID" value="PVI04332.1"/>
    <property type="molecule type" value="Genomic_DNA"/>
</dbReference>
<dbReference type="PANTHER" id="PTHR37017:SF3">
    <property type="entry name" value="AB HYDROLASE-1 DOMAIN-CONTAINING PROTEIN"/>
    <property type="match status" value="1"/>
</dbReference>
<keyword evidence="1" id="KW-0472">Membrane</keyword>
<dbReference type="STRING" id="97972.A0A2V1E2G7"/>
<gene>
    <name evidence="3" type="ORF">DM02DRAFT_556535</name>
</gene>
<name>A0A2V1E2G7_9PLEO</name>
<keyword evidence="3" id="KW-0378">Hydrolase</keyword>
<keyword evidence="1" id="KW-1133">Transmembrane helix</keyword>
<dbReference type="Gene3D" id="3.40.50.1820">
    <property type="entry name" value="alpha/beta hydrolase"/>
    <property type="match status" value="1"/>
</dbReference>
<evidence type="ECO:0000259" key="2">
    <source>
        <dbReference type="Pfam" id="PF12697"/>
    </source>
</evidence>
<dbReference type="InterPro" id="IPR029058">
    <property type="entry name" value="AB_hydrolase_fold"/>
</dbReference>
<evidence type="ECO:0000256" key="1">
    <source>
        <dbReference type="SAM" id="Phobius"/>
    </source>
</evidence>
<proteinExistence type="predicted"/>
<evidence type="ECO:0000313" key="4">
    <source>
        <dbReference type="Proteomes" id="UP000244855"/>
    </source>
</evidence>